<dbReference type="AlphaFoldDB" id="I9B1E7"/>
<dbReference type="SUPFAM" id="SSF54593">
    <property type="entry name" value="Glyoxalase/Bleomycin resistance protein/Dihydroxybiphenyl dioxygenase"/>
    <property type="match status" value="1"/>
</dbReference>
<dbReference type="EMBL" id="AKVJ01000022">
    <property type="protein sequence ID" value="EIW18957.1"/>
    <property type="molecule type" value="Genomic_DNA"/>
</dbReference>
<proteinExistence type="predicted"/>
<dbReference type="Proteomes" id="UP000004324">
    <property type="component" value="Unassembled WGS sequence"/>
</dbReference>
<keyword evidence="2" id="KW-1185">Reference proteome</keyword>
<comment type="caution">
    <text evidence="1">The sequence shown here is derived from an EMBL/GenBank/DDBJ whole genome shotgun (WGS) entry which is preliminary data.</text>
</comment>
<evidence type="ECO:0000313" key="2">
    <source>
        <dbReference type="Proteomes" id="UP000004324"/>
    </source>
</evidence>
<dbReference type="Gene3D" id="3.10.180.10">
    <property type="entry name" value="2,3-Dihydroxybiphenyl 1,2-Dioxygenase, domain 1"/>
    <property type="match status" value="1"/>
</dbReference>
<dbReference type="InterPro" id="IPR029068">
    <property type="entry name" value="Glyas_Bleomycin-R_OHBP_Dase"/>
</dbReference>
<evidence type="ECO:0000313" key="1">
    <source>
        <dbReference type="EMBL" id="EIW18957.1"/>
    </source>
</evidence>
<accession>I9B1E7</accession>
<organism evidence="1 2">
    <name type="scientific">Pelosinus fermentans B4</name>
    <dbReference type="NCBI Taxonomy" id="1149862"/>
    <lineage>
        <taxon>Bacteria</taxon>
        <taxon>Bacillati</taxon>
        <taxon>Bacillota</taxon>
        <taxon>Negativicutes</taxon>
        <taxon>Selenomonadales</taxon>
        <taxon>Sporomusaceae</taxon>
        <taxon>Pelosinus</taxon>
    </lineage>
</organism>
<name>I9B1E7_9FIRM</name>
<gene>
    <name evidence="1" type="ORF">FB4_0482</name>
</gene>
<sequence length="34" mass="4212">MEGEGRSLYFYDYDNHLFELHTGTLTERLKRYKK</sequence>
<protein>
    <submittedName>
        <fullName evidence="1">Uncharacterized protein</fullName>
    </submittedName>
</protein>
<reference evidence="1 2" key="1">
    <citation type="journal article" date="2012" name="J. Bacteriol.">
        <title>Draft Genome Sequences for Two Metal-Reducing Pelosinus fermentans Strains Isolated from a Cr(VI)-Contaminated Site and for Type Strain R7.</title>
        <authorList>
            <person name="Brown S.D."/>
            <person name="Podar M."/>
            <person name="Klingeman D.M."/>
            <person name="Johnson C.M."/>
            <person name="Yang Z.K."/>
            <person name="Utturkar S.M."/>
            <person name="Land M.L."/>
            <person name="Mosher J.J."/>
            <person name="Hurt R.A.Jr."/>
            <person name="Phelps T.J."/>
            <person name="Palumbo A.V."/>
            <person name="Arkin A.P."/>
            <person name="Hazen T.C."/>
            <person name="Elias D.A."/>
        </authorList>
    </citation>
    <scope>NUCLEOTIDE SEQUENCE [LARGE SCALE GENOMIC DNA]</scope>
    <source>
        <strain evidence="1 2">B4</strain>
    </source>
</reference>